<proteinExistence type="predicted"/>
<reference evidence="2" key="2">
    <citation type="submission" date="2015-07" db="EMBL/GenBank/DDBJ databases">
        <authorList>
            <person name="Noorani M."/>
        </authorList>
    </citation>
    <scope>NUCLEOTIDE SEQUENCE</scope>
    <source>
        <strain evidence="2">Yugu1</strain>
    </source>
</reference>
<feature type="compositionally biased region" description="Low complexity" evidence="1">
    <location>
        <begin position="108"/>
        <end position="120"/>
    </location>
</feature>
<gene>
    <name evidence="2" type="ORF">SETIT_9G548700v2</name>
</gene>
<feature type="region of interest" description="Disordered" evidence="1">
    <location>
        <begin position="93"/>
        <end position="122"/>
    </location>
</feature>
<sequence length="147" mass="15747">MAARVLSGHATTPFATARNRSKRRSPPPALARKSRDTWQIQRAGADERVNPGRVSDAFPVICLRPTGQSRAHLLSLGPAVLLLPNGQLPVSVGPRRAQTTAAPPVPLSSPAASRSSPVARGSTSLQYKRKGIYSWSIVDSYTRTVRG</sequence>
<dbReference type="EMBL" id="CM003536">
    <property type="protein sequence ID" value="RCV46652.1"/>
    <property type="molecule type" value="Genomic_DNA"/>
</dbReference>
<evidence type="ECO:0000313" key="2">
    <source>
        <dbReference type="EMBL" id="RCV46652.1"/>
    </source>
</evidence>
<protein>
    <submittedName>
        <fullName evidence="2">Uncharacterized protein</fullName>
    </submittedName>
</protein>
<dbReference type="AlphaFoldDB" id="A0A368SW47"/>
<name>A0A368SW47_SETIT</name>
<feature type="region of interest" description="Disordered" evidence="1">
    <location>
        <begin position="1"/>
        <end position="50"/>
    </location>
</feature>
<organism evidence="2">
    <name type="scientific">Setaria italica</name>
    <name type="common">Foxtail millet</name>
    <name type="synonym">Panicum italicum</name>
    <dbReference type="NCBI Taxonomy" id="4555"/>
    <lineage>
        <taxon>Eukaryota</taxon>
        <taxon>Viridiplantae</taxon>
        <taxon>Streptophyta</taxon>
        <taxon>Embryophyta</taxon>
        <taxon>Tracheophyta</taxon>
        <taxon>Spermatophyta</taxon>
        <taxon>Magnoliopsida</taxon>
        <taxon>Liliopsida</taxon>
        <taxon>Poales</taxon>
        <taxon>Poaceae</taxon>
        <taxon>PACMAD clade</taxon>
        <taxon>Panicoideae</taxon>
        <taxon>Panicodae</taxon>
        <taxon>Paniceae</taxon>
        <taxon>Cenchrinae</taxon>
        <taxon>Setaria</taxon>
    </lineage>
</organism>
<accession>A0A368SW47</accession>
<evidence type="ECO:0000256" key="1">
    <source>
        <dbReference type="SAM" id="MobiDB-lite"/>
    </source>
</evidence>
<reference evidence="2" key="1">
    <citation type="journal article" date="2012" name="Nat. Biotechnol.">
        <title>Reference genome sequence of the model plant Setaria.</title>
        <authorList>
            <person name="Bennetzen J.L."/>
            <person name="Schmutz J."/>
            <person name="Wang H."/>
            <person name="Percifield R."/>
            <person name="Hawkins J."/>
            <person name="Pontaroli A.C."/>
            <person name="Estep M."/>
            <person name="Feng L."/>
            <person name="Vaughn J.N."/>
            <person name="Grimwood J."/>
            <person name="Jenkins J."/>
            <person name="Barry K."/>
            <person name="Lindquist E."/>
            <person name="Hellsten U."/>
            <person name="Deshpande S."/>
            <person name="Wang X."/>
            <person name="Wu X."/>
            <person name="Mitros T."/>
            <person name="Triplett J."/>
            <person name="Yang X."/>
            <person name="Ye C.Y."/>
            <person name="Mauro-Herrera M."/>
            <person name="Wang L."/>
            <person name="Li P."/>
            <person name="Sharma M."/>
            <person name="Sharma R."/>
            <person name="Ronald P.C."/>
            <person name="Panaud O."/>
            <person name="Kellogg E.A."/>
            <person name="Brutnell T.P."/>
            <person name="Doust A.N."/>
            <person name="Tuskan G.A."/>
            <person name="Rokhsar D."/>
            <person name="Devos K.M."/>
        </authorList>
    </citation>
    <scope>NUCLEOTIDE SEQUENCE [LARGE SCALE GENOMIC DNA]</scope>
    <source>
        <strain evidence="2">Yugu1</strain>
    </source>
</reference>